<dbReference type="PANTHER" id="PTHR19288">
    <property type="entry name" value="4-NITROPHENYLPHOSPHATASE-RELATED"/>
    <property type="match status" value="1"/>
</dbReference>
<dbReference type="SUPFAM" id="SSF56784">
    <property type="entry name" value="HAD-like"/>
    <property type="match status" value="1"/>
</dbReference>
<dbReference type="Proteomes" id="UP000295565">
    <property type="component" value="Unassembled WGS sequence"/>
</dbReference>
<dbReference type="PANTHER" id="PTHR19288:SF46">
    <property type="entry name" value="HALOACID DEHALOGENASE-LIKE HYDROLASE DOMAIN-CONTAINING PROTEIN 2"/>
    <property type="match status" value="1"/>
</dbReference>
<dbReference type="InterPro" id="IPR006357">
    <property type="entry name" value="HAD-SF_hydro_IIA"/>
</dbReference>
<keyword evidence="1" id="KW-0378">Hydrolase</keyword>
<dbReference type="InterPro" id="IPR023214">
    <property type="entry name" value="HAD_sf"/>
</dbReference>
<gene>
    <name evidence="1" type="ORF">EV690_3452</name>
</gene>
<dbReference type="InterPro" id="IPR036412">
    <property type="entry name" value="HAD-like_sf"/>
</dbReference>
<dbReference type="AlphaFoldDB" id="A0A4R1J844"/>
<dbReference type="GO" id="GO:0005737">
    <property type="term" value="C:cytoplasm"/>
    <property type="evidence" value="ECO:0007669"/>
    <property type="project" value="TreeGrafter"/>
</dbReference>
<organism evidence="1 2">
    <name type="scientific">Celerinatantimonas diazotrophica</name>
    <dbReference type="NCBI Taxonomy" id="412034"/>
    <lineage>
        <taxon>Bacteria</taxon>
        <taxon>Pseudomonadati</taxon>
        <taxon>Pseudomonadota</taxon>
        <taxon>Gammaproteobacteria</taxon>
        <taxon>Celerinatantimonadaceae</taxon>
        <taxon>Celerinatantimonas</taxon>
    </lineage>
</organism>
<name>A0A4R1J844_9GAMM</name>
<protein>
    <submittedName>
        <fullName evidence="1">HAD superfamily hydrolase (TIGR01459 family)</fullName>
    </submittedName>
</protein>
<accession>A0A4R1J844</accession>
<dbReference type="Pfam" id="PF13344">
    <property type="entry name" value="Hydrolase_6"/>
    <property type="match status" value="1"/>
</dbReference>
<evidence type="ECO:0000313" key="1">
    <source>
        <dbReference type="EMBL" id="TCK46503.1"/>
    </source>
</evidence>
<reference evidence="1 2" key="1">
    <citation type="submission" date="2019-03" db="EMBL/GenBank/DDBJ databases">
        <title>Genomic Encyclopedia of Type Strains, Phase IV (KMG-IV): sequencing the most valuable type-strain genomes for metagenomic binning, comparative biology and taxonomic classification.</title>
        <authorList>
            <person name="Goeker M."/>
        </authorList>
    </citation>
    <scope>NUCLEOTIDE SEQUENCE [LARGE SCALE GENOMIC DNA]</scope>
    <source>
        <strain evidence="1 2">DSM 18577</strain>
    </source>
</reference>
<keyword evidence="2" id="KW-1185">Reference proteome</keyword>
<evidence type="ECO:0000313" key="2">
    <source>
        <dbReference type="Proteomes" id="UP000295565"/>
    </source>
</evidence>
<comment type="caution">
    <text evidence="1">The sequence shown here is derived from an EMBL/GenBank/DDBJ whole genome shotgun (WGS) entry which is preliminary data.</text>
</comment>
<sequence length="304" mass="34590">MINSPHDAFRTYLSIPERMPRYLDKQHSYQVIDNICQISEEIDVFLFDGYGVLNVGKTAINGAVEQVNKLRAMGKKVYVVTNAATQDMKGLVQKYQNFGFNFECDQIINSREVMMQEFLARTSPEQGSIGVIVPKPYCRVTADYDERYPEDDSFWDADQFLFLSGNGWNQRLQERWVQALQERPRPIWVGNADLIAPLEQGVSHEPGSYTLTLDEPLYSWVNCYGKPYRPIFEQVLSCIARDYGEVEPSQVAMIGDTLHTDILGGAAMGFKTVLVTGSGFLRDMNVQESIEQARIYPDYCLTSI</sequence>
<proteinExistence type="predicted"/>
<dbReference type="Pfam" id="PF13242">
    <property type="entry name" value="Hydrolase_like"/>
    <property type="match status" value="1"/>
</dbReference>
<dbReference type="OrthoDB" id="148966at2"/>
<dbReference type="GO" id="GO:0016791">
    <property type="term" value="F:phosphatase activity"/>
    <property type="evidence" value="ECO:0007669"/>
    <property type="project" value="TreeGrafter"/>
</dbReference>
<dbReference type="EMBL" id="SMGD01000018">
    <property type="protein sequence ID" value="TCK46503.1"/>
    <property type="molecule type" value="Genomic_DNA"/>
</dbReference>
<dbReference type="Gene3D" id="3.40.50.1000">
    <property type="entry name" value="HAD superfamily/HAD-like"/>
    <property type="match status" value="2"/>
</dbReference>